<dbReference type="PANTHER" id="PTHR43792">
    <property type="entry name" value="GNAT FAMILY, PUTATIVE (AFU_ORTHOLOGUE AFUA_3G00765)-RELATED-RELATED"/>
    <property type="match status" value="1"/>
</dbReference>
<sequence length="180" mass="21461">MNLLQPFESRRLKFRLLNEHDIESIHRQFSDIDMCKYFSEPPCDKEEAKSIIEHYQNPEGKGYLRYGMFDKKSDKFIGTCEYHYWDPVKNQVEIGYDIWKEYWRQGYVTEALPYLINICFLHLGVECTYILTHPQNKASIASVKRYGFVESDLCRTVDTEPQICMTLLRADWNIETVHKI</sequence>
<dbReference type="InterPro" id="IPR016181">
    <property type="entry name" value="Acyl_CoA_acyltransferase"/>
</dbReference>
<accession>A0A7W3SYG3</accession>
<dbReference type="SUPFAM" id="SSF55729">
    <property type="entry name" value="Acyl-CoA N-acyltransferases (Nat)"/>
    <property type="match status" value="1"/>
</dbReference>
<reference evidence="2 3" key="1">
    <citation type="submission" date="2020-08" db="EMBL/GenBank/DDBJ databases">
        <title>Genomic Encyclopedia of Type Strains, Phase III (KMG-III): the genomes of soil and plant-associated and newly described type strains.</title>
        <authorList>
            <person name="Whitman W."/>
        </authorList>
    </citation>
    <scope>NUCLEOTIDE SEQUENCE [LARGE SCALE GENOMIC DNA]</scope>
    <source>
        <strain evidence="2 3">CECT 8693</strain>
    </source>
</reference>
<dbReference type="GO" id="GO:0008999">
    <property type="term" value="F:protein-N-terminal-alanine acetyltransferase activity"/>
    <property type="evidence" value="ECO:0007669"/>
    <property type="project" value="UniProtKB-EC"/>
</dbReference>
<dbReference type="Pfam" id="PF13302">
    <property type="entry name" value="Acetyltransf_3"/>
    <property type="match status" value="1"/>
</dbReference>
<comment type="caution">
    <text evidence="2">The sequence shown here is derived from an EMBL/GenBank/DDBJ whole genome shotgun (WGS) entry which is preliminary data.</text>
</comment>
<dbReference type="Gene3D" id="3.40.630.30">
    <property type="match status" value="1"/>
</dbReference>
<dbReference type="Proteomes" id="UP000567067">
    <property type="component" value="Unassembled WGS sequence"/>
</dbReference>
<dbReference type="InterPro" id="IPR000182">
    <property type="entry name" value="GNAT_dom"/>
</dbReference>
<dbReference type="PROSITE" id="PS51186">
    <property type="entry name" value="GNAT"/>
    <property type="match status" value="1"/>
</dbReference>
<proteinExistence type="predicted"/>
<evidence type="ECO:0000313" key="3">
    <source>
        <dbReference type="Proteomes" id="UP000567067"/>
    </source>
</evidence>
<dbReference type="AlphaFoldDB" id="A0A7W3SYG3"/>
<feature type="domain" description="N-acetyltransferase" evidence="1">
    <location>
        <begin position="12"/>
        <end position="170"/>
    </location>
</feature>
<gene>
    <name evidence="2" type="ORF">FHR92_005047</name>
</gene>
<keyword evidence="2" id="KW-0808">Transferase</keyword>
<dbReference type="EC" id="2.3.1.267" evidence="2"/>
<evidence type="ECO:0000313" key="2">
    <source>
        <dbReference type="EMBL" id="MBA9088530.1"/>
    </source>
</evidence>
<protein>
    <submittedName>
        <fullName evidence="2">Ribosomal-protein-alanine N-acetyltransferase</fullName>
        <ecNumber evidence="2">2.3.1.267</ecNumber>
    </submittedName>
</protein>
<keyword evidence="2" id="KW-0012">Acyltransferase</keyword>
<dbReference type="InterPro" id="IPR051531">
    <property type="entry name" value="N-acetyltransferase"/>
</dbReference>
<evidence type="ECO:0000259" key="1">
    <source>
        <dbReference type="PROSITE" id="PS51186"/>
    </source>
</evidence>
<keyword evidence="3" id="KW-1185">Reference proteome</keyword>
<name>A0A7W3SYG3_9BACL</name>
<dbReference type="EMBL" id="JACJIP010000055">
    <property type="protein sequence ID" value="MBA9088530.1"/>
    <property type="molecule type" value="Genomic_DNA"/>
</dbReference>
<dbReference type="RefSeq" id="WP_182540166.1">
    <property type="nucleotide sequence ID" value="NZ_JACJIP010000055.1"/>
</dbReference>
<organism evidence="2 3">
    <name type="scientific">Fontibacillus solani</name>
    <dbReference type="NCBI Taxonomy" id="1572857"/>
    <lineage>
        <taxon>Bacteria</taxon>
        <taxon>Bacillati</taxon>
        <taxon>Bacillota</taxon>
        <taxon>Bacilli</taxon>
        <taxon>Bacillales</taxon>
        <taxon>Paenibacillaceae</taxon>
        <taxon>Fontibacillus</taxon>
    </lineage>
</organism>